<organism evidence="2 3">
    <name type="scientific">Anaplasma phagocytophilum</name>
    <name type="common">Ehrlichia phagocytophila</name>
    <dbReference type="NCBI Taxonomy" id="948"/>
    <lineage>
        <taxon>Bacteria</taxon>
        <taxon>Pseudomonadati</taxon>
        <taxon>Pseudomonadota</taxon>
        <taxon>Alphaproteobacteria</taxon>
        <taxon>Rickettsiales</taxon>
        <taxon>Anaplasmataceae</taxon>
        <taxon>Anaplasma</taxon>
        <taxon>phagocytophilum group</taxon>
    </lineage>
</organism>
<feature type="region of interest" description="Disordered" evidence="1">
    <location>
        <begin position="448"/>
        <end position="470"/>
    </location>
</feature>
<dbReference type="EMBL" id="CCXQ01000016">
    <property type="protein sequence ID" value="CEG20470.1"/>
    <property type="molecule type" value="Genomic_DNA"/>
</dbReference>
<dbReference type="AlphaFoldDB" id="A0A098EF96"/>
<dbReference type="RefSeq" id="WP_044143013.1">
    <property type="nucleotide sequence ID" value="NZ_CCXQ01000016.1"/>
</dbReference>
<evidence type="ECO:0000313" key="2">
    <source>
        <dbReference type="EMBL" id="CEG20470.1"/>
    </source>
</evidence>
<feature type="compositionally biased region" description="Polar residues" evidence="1">
    <location>
        <begin position="460"/>
        <end position="470"/>
    </location>
</feature>
<gene>
    <name evidence="2" type="ORF">ANAPHAGO_00651</name>
</gene>
<accession>A0A098EF96</accession>
<protein>
    <submittedName>
        <fullName evidence="2">Uncharacterized protein</fullName>
    </submittedName>
</protein>
<dbReference type="Proteomes" id="UP000055047">
    <property type="component" value="Unassembled WGS sequence"/>
</dbReference>
<evidence type="ECO:0000256" key="1">
    <source>
        <dbReference type="SAM" id="MobiDB-lite"/>
    </source>
</evidence>
<proteinExistence type="predicted"/>
<reference evidence="2 3" key="1">
    <citation type="submission" date="2014-09" db="EMBL/GenBank/DDBJ databases">
        <authorList>
            <person name="Loux Valentin"/>
            <person name="Dugat Thibaut"/>
        </authorList>
    </citation>
    <scope>NUCLEOTIDE SEQUENCE [LARGE SCALE GENOMIC DNA]</scope>
    <source>
        <strain evidence="2 3">BOV-10_179</strain>
    </source>
</reference>
<name>A0A098EF96_ANAPH</name>
<evidence type="ECO:0000313" key="3">
    <source>
        <dbReference type="Proteomes" id="UP000055047"/>
    </source>
</evidence>
<sequence length="470" mass="53894">MHASSRLNSLVLVSIKSLLNTDAAIDSTEFCDVMLNKIQNNTPYPEFYSILVFMIQYLHGMLNKYPQTPNYAIEDYSVYMLHLTDVIESITQISCLITQQALLEESQPMGASWEKFDEAYSELFNALWHTVTIYRGENRTIIERNLELSKVPSVIITMIITMQHYRARSMPVSMTLNSSALIRENETIERCAAAMRIFYDAVNLIPEYTVDGADSPPRTLMYRDLLSKTEQTSRMVSLVNRHTPLRKRSCVKNCLKEQFSLLMITIELLAKNVDAVYTYCYIPISKAKDIILSEAEAFASNACIDNRNSDAEHRVILTRFSAAFIPLYKSHIWSRLNNVNCSKRHHKVANSVSDCLRVLLKALELHNVSKEKDRLRAMAKTSEYSRIVEDFRKYLDELPELILEQKKYNGPEPKCTQVLSDAYISMLWIPEYIEQLLNAQLPLERKGTPRNLMHAPSVKPGNTSKTKGAH</sequence>